<evidence type="ECO:0000256" key="1">
    <source>
        <dbReference type="ARBA" id="ARBA00022490"/>
    </source>
</evidence>
<dbReference type="GO" id="GO:0005737">
    <property type="term" value="C:cytoplasm"/>
    <property type="evidence" value="ECO:0007669"/>
    <property type="project" value="UniProtKB-SubCell"/>
</dbReference>
<dbReference type="GO" id="GO:0019843">
    <property type="term" value="F:rRNA binding"/>
    <property type="evidence" value="ECO:0007669"/>
    <property type="project" value="UniProtKB-KW"/>
</dbReference>
<dbReference type="InterPro" id="IPR031944">
    <property type="entry name" value="RsgA_N"/>
</dbReference>
<evidence type="ECO:0000313" key="13">
    <source>
        <dbReference type="EMBL" id="TCQ01681.1"/>
    </source>
</evidence>
<evidence type="ECO:0000256" key="2">
    <source>
        <dbReference type="ARBA" id="ARBA00022517"/>
    </source>
</evidence>
<dbReference type="Gene3D" id="3.40.50.300">
    <property type="entry name" value="P-loop containing nucleotide triphosphate hydrolases"/>
    <property type="match status" value="1"/>
</dbReference>
<dbReference type="RefSeq" id="WP_132848806.1">
    <property type="nucleotide sequence ID" value="NZ_CP058648.1"/>
</dbReference>
<feature type="binding site" evidence="10">
    <location>
        <begin position="166"/>
        <end position="174"/>
    </location>
    <ligand>
        <name>GTP</name>
        <dbReference type="ChEBI" id="CHEBI:37565"/>
    </ligand>
</feature>
<dbReference type="EC" id="3.6.1.-" evidence="10"/>
<keyword evidence="9 10" id="KW-0342">GTP-binding</keyword>
<feature type="binding site" evidence="10">
    <location>
        <begin position="114"/>
        <end position="117"/>
    </location>
    <ligand>
        <name>GTP</name>
        <dbReference type="ChEBI" id="CHEBI:37565"/>
    </ligand>
</feature>
<dbReference type="GO" id="GO:0005525">
    <property type="term" value="F:GTP binding"/>
    <property type="evidence" value="ECO:0007669"/>
    <property type="project" value="UniProtKB-UniRule"/>
</dbReference>
<evidence type="ECO:0000259" key="11">
    <source>
        <dbReference type="PROSITE" id="PS50936"/>
    </source>
</evidence>
<comment type="caution">
    <text evidence="13">The sequence shown here is derived from an EMBL/GenBank/DDBJ whole genome shotgun (WGS) entry which is preliminary data.</text>
</comment>
<dbReference type="NCBIfam" id="TIGR00157">
    <property type="entry name" value="ribosome small subunit-dependent GTPase A"/>
    <property type="match status" value="1"/>
</dbReference>
<evidence type="ECO:0000256" key="5">
    <source>
        <dbReference type="ARBA" id="ARBA00022741"/>
    </source>
</evidence>
<evidence type="ECO:0000259" key="12">
    <source>
        <dbReference type="PROSITE" id="PS51721"/>
    </source>
</evidence>
<keyword evidence="8 10" id="KW-0694">RNA-binding</keyword>
<evidence type="ECO:0000256" key="7">
    <source>
        <dbReference type="ARBA" id="ARBA00022833"/>
    </source>
</evidence>
<dbReference type="AlphaFoldDB" id="A0A4R2TF19"/>
<keyword evidence="6 10" id="KW-0378">Hydrolase</keyword>
<feature type="binding site" evidence="10">
    <location>
        <position position="247"/>
    </location>
    <ligand>
        <name>Zn(2+)</name>
        <dbReference type="ChEBI" id="CHEBI:29105"/>
    </ligand>
</feature>
<evidence type="ECO:0000256" key="9">
    <source>
        <dbReference type="ARBA" id="ARBA00023134"/>
    </source>
</evidence>
<keyword evidence="4 10" id="KW-0699">rRNA-binding</keyword>
<keyword evidence="14" id="KW-1185">Reference proteome</keyword>
<dbReference type="Gene3D" id="2.40.50.140">
    <property type="entry name" value="Nucleic acid-binding proteins"/>
    <property type="match status" value="1"/>
</dbReference>
<dbReference type="GO" id="GO:0046872">
    <property type="term" value="F:metal ion binding"/>
    <property type="evidence" value="ECO:0007669"/>
    <property type="project" value="UniProtKB-KW"/>
</dbReference>
<evidence type="ECO:0000256" key="6">
    <source>
        <dbReference type="ARBA" id="ARBA00022801"/>
    </source>
</evidence>
<feature type="binding site" evidence="10">
    <location>
        <position position="252"/>
    </location>
    <ligand>
        <name>Zn(2+)</name>
        <dbReference type="ChEBI" id="CHEBI:29105"/>
    </ligand>
</feature>
<comment type="subcellular location">
    <subcellularLocation>
        <location evidence="10">Cytoplasm</location>
    </subcellularLocation>
</comment>
<comment type="function">
    <text evidence="10">One of several proteins that assist in the late maturation steps of the functional core of the 30S ribosomal subunit. Helps release RbfA from mature subunits. May play a role in the assembly of ribosomal proteins into the subunit. Circularly permuted GTPase that catalyzes slow GTP hydrolysis, GTPase activity is stimulated by the 30S ribosomal subunit.</text>
</comment>
<dbReference type="GO" id="GO:0003924">
    <property type="term" value="F:GTPase activity"/>
    <property type="evidence" value="ECO:0007669"/>
    <property type="project" value="UniProtKB-UniRule"/>
</dbReference>
<name>A0A4R2TF19_9FIRM</name>
<proteinExistence type="inferred from homology"/>
<dbReference type="Pfam" id="PF03193">
    <property type="entry name" value="RsgA_GTPase"/>
    <property type="match status" value="1"/>
</dbReference>
<organism evidence="13 14">
    <name type="scientific">Serpentinicella alkaliphila</name>
    <dbReference type="NCBI Taxonomy" id="1734049"/>
    <lineage>
        <taxon>Bacteria</taxon>
        <taxon>Bacillati</taxon>
        <taxon>Bacillota</taxon>
        <taxon>Clostridia</taxon>
        <taxon>Peptostreptococcales</taxon>
        <taxon>Natronincolaceae</taxon>
        <taxon>Serpentinicella</taxon>
    </lineage>
</organism>
<dbReference type="SUPFAM" id="SSF52540">
    <property type="entry name" value="P-loop containing nucleoside triphosphate hydrolases"/>
    <property type="match status" value="1"/>
</dbReference>
<dbReference type="GO" id="GO:0042274">
    <property type="term" value="P:ribosomal small subunit biogenesis"/>
    <property type="evidence" value="ECO:0007669"/>
    <property type="project" value="UniProtKB-UniRule"/>
</dbReference>
<dbReference type="CDD" id="cd04466">
    <property type="entry name" value="S1_YloQ_GTPase"/>
    <property type="match status" value="1"/>
</dbReference>
<dbReference type="SUPFAM" id="SSF50249">
    <property type="entry name" value="Nucleic acid-binding proteins"/>
    <property type="match status" value="1"/>
</dbReference>
<keyword evidence="1 10" id="KW-0963">Cytoplasm</keyword>
<dbReference type="Pfam" id="PF16745">
    <property type="entry name" value="RsgA_N"/>
    <property type="match status" value="1"/>
</dbReference>
<dbReference type="InterPro" id="IPR004881">
    <property type="entry name" value="Ribosome_biogen_GTPase_RsgA"/>
</dbReference>
<evidence type="ECO:0000256" key="10">
    <source>
        <dbReference type="HAMAP-Rule" id="MF_01820"/>
    </source>
</evidence>
<feature type="binding site" evidence="10">
    <location>
        <position position="260"/>
    </location>
    <ligand>
        <name>Zn(2+)</name>
        <dbReference type="ChEBI" id="CHEBI:29105"/>
    </ligand>
</feature>
<sequence length="292" mass="33344">MKEGRLIKGIGGFYYVYIDGLIYECKARGIFRKKKITPSIGDFVRIDVIDEEKKLGVLEEILDRKNEMIRPPVSNIDQAFIVFSFINPDINTMLLDRFTVLAESKGLDVVICLNKTDLVKDEILIKELNEIYKNSGYKIIMTSTKENNGLEEIKNLLHSKTSVFAGPSGVGKSSILKILTNRELEIGDVSQKTGRGKHTTRHAELIRINSDGWVVDTPGFSSLDLGEIDSEELSDFFPEFREYMTECRFVSCSHVNEPDCMVKEALEEGKIALSRYENYKTFLKEIKESRRY</sequence>
<dbReference type="OrthoDB" id="9809485at2"/>
<reference evidence="13 14" key="1">
    <citation type="submission" date="2019-03" db="EMBL/GenBank/DDBJ databases">
        <title>Genomic Encyclopedia of Type Strains, Phase IV (KMG-IV): sequencing the most valuable type-strain genomes for metagenomic binning, comparative biology and taxonomic classification.</title>
        <authorList>
            <person name="Goeker M."/>
        </authorList>
    </citation>
    <scope>NUCLEOTIDE SEQUENCE [LARGE SCALE GENOMIC DNA]</scope>
    <source>
        <strain evidence="13 14">DSM 100013</strain>
    </source>
</reference>
<comment type="similarity">
    <text evidence="10">Belongs to the TRAFAC class YlqF/YawG GTPase family. RsgA subfamily.</text>
</comment>
<dbReference type="InterPro" id="IPR027417">
    <property type="entry name" value="P-loop_NTPase"/>
</dbReference>
<dbReference type="Proteomes" id="UP000295504">
    <property type="component" value="Unassembled WGS sequence"/>
</dbReference>
<accession>A0A4R2TF19</accession>
<dbReference type="PANTHER" id="PTHR32120">
    <property type="entry name" value="SMALL RIBOSOMAL SUBUNIT BIOGENESIS GTPASE RSGA"/>
    <property type="match status" value="1"/>
</dbReference>
<dbReference type="PROSITE" id="PS50936">
    <property type="entry name" value="ENGC_GTPASE"/>
    <property type="match status" value="1"/>
</dbReference>
<dbReference type="Gene3D" id="1.10.40.50">
    <property type="entry name" value="Probable gtpase engc, domain 3"/>
    <property type="match status" value="1"/>
</dbReference>
<evidence type="ECO:0000256" key="8">
    <source>
        <dbReference type="ARBA" id="ARBA00022884"/>
    </source>
</evidence>
<feature type="domain" description="EngC GTPase" evidence="11">
    <location>
        <begin position="74"/>
        <end position="221"/>
    </location>
</feature>
<keyword evidence="5 10" id="KW-0547">Nucleotide-binding</keyword>
<keyword evidence="2 10" id="KW-0690">Ribosome biogenesis</keyword>
<comment type="cofactor">
    <cofactor evidence="10">
        <name>Zn(2+)</name>
        <dbReference type="ChEBI" id="CHEBI:29105"/>
    </cofactor>
    <text evidence="10">Binds 1 zinc ion per subunit.</text>
</comment>
<keyword evidence="7 10" id="KW-0862">Zinc</keyword>
<dbReference type="InterPro" id="IPR010914">
    <property type="entry name" value="RsgA_GTPase_dom"/>
</dbReference>
<dbReference type="PROSITE" id="PS51721">
    <property type="entry name" value="G_CP"/>
    <property type="match status" value="1"/>
</dbReference>
<gene>
    <name evidence="10" type="primary">rsgA</name>
    <name evidence="13" type="ORF">EDD79_102422</name>
</gene>
<dbReference type="PANTHER" id="PTHR32120:SF11">
    <property type="entry name" value="SMALL RIBOSOMAL SUBUNIT BIOGENESIS GTPASE RSGA 1, MITOCHONDRIAL-RELATED"/>
    <property type="match status" value="1"/>
</dbReference>
<keyword evidence="3 10" id="KW-0479">Metal-binding</keyword>
<dbReference type="HAMAP" id="MF_01820">
    <property type="entry name" value="GTPase_RsgA"/>
    <property type="match status" value="1"/>
</dbReference>
<feature type="binding site" evidence="10">
    <location>
        <position position="254"/>
    </location>
    <ligand>
        <name>Zn(2+)</name>
        <dbReference type="ChEBI" id="CHEBI:29105"/>
    </ligand>
</feature>
<evidence type="ECO:0000313" key="14">
    <source>
        <dbReference type="Proteomes" id="UP000295504"/>
    </source>
</evidence>
<dbReference type="InterPro" id="IPR030378">
    <property type="entry name" value="G_CP_dom"/>
</dbReference>
<evidence type="ECO:0000256" key="4">
    <source>
        <dbReference type="ARBA" id="ARBA00022730"/>
    </source>
</evidence>
<dbReference type="CDD" id="cd01854">
    <property type="entry name" value="YjeQ_EngC"/>
    <property type="match status" value="1"/>
</dbReference>
<dbReference type="EMBL" id="SLYC01000024">
    <property type="protein sequence ID" value="TCQ01681.1"/>
    <property type="molecule type" value="Genomic_DNA"/>
</dbReference>
<dbReference type="InterPro" id="IPR012340">
    <property type="entry name" value="NA-bd_OB-fold"/>
</dbReference>
<comment type="subunit">
    <text evidence="10">Monomer. Associates with 30S ribosomal subunit, binds 16S rRNA.</text>
</comment>
<feature type="domain" description="CP-type G" evidence="12">
    <location>
        <begin position="65"/>
        <end position="223"/>
    </location>
</feature>
<evidence type="ECO:0000256" key="3">
    <source>
        <dbReference type="ARBA" id="ARBA00022723"/>
    </source>
</evidence>
<protein>
    <recommendedName>
        <fullName evidence="10">Small ribosomal subunit biogenesis GTPase RsgA</fullName>
        <ecNumber evidence="10">3.6.1.-</ecNumber>
    </recommendedName>
</protein>